<sequence>MNRTYRLLLVLLVALGAVATCTPDESGQDAQGDTRLTSRGAGDLLSNGYSPSDGFSTTNPGSPSLQELRRPAPLGSVPERITVDSLGVDFGSPEAPLRLVEFFDYGCGYCRLFHQETRGPLLEQYVDRGLIYWKSLPFITGNWPTSVPVTLAAECARDQGRGYFEAISDVIFARQGDWKPAPAPEELAEEFAEEVGLDMERYRTCFESDELLWRVQAQTSFAADLDVTGTPTLMVGGVGPLVGALPLEAFQQMFDTVLVVLVPEQP</sequence>
<evidence type="ECO:0000313" key="8">
    <source>
        <dbReference type="EMBL" id="SUZ68371.1"/>
    </source>
</evidence>
<reference evidence="8" key="1">
    <citation type="submission" date="2018-05" db="EMBL/GenBank/DDBJ databases">
        <authorList>
            <person name="Lanie J.A."/>
            <person name="Ng W.-L."/>
            <person name="Kazmierczak K.M."/>
            <person name="Andrzejewski T.M."/>
            <person name="Davidsen T.M."/>
            <person name="Wayne K.J."/>
            <person name="Tettelin H."/>
            <person name="Glass J.I."/>
            <person name="Rusch D."/>
            <person name="Podicherti R."/>
            <person name="Tsui H.-C.T."/>
            <person name="Winkler M.E."/>
        </authorList>
    </citation>
    <scope>NUCLEOTIDE SEQUENCE</scope>
</reference>
<dbReference type="GO" id="GO:0016491">
    <property type="term" value="F:oxidoreductase activity"/>
    <property type="evidence" value="ECO:0007669"/>
    <property type="project" value="UniProtKB-KW"/>
</dbReference>
<dbReference type="InterPro" id="IPR017937">
    <property type="entry name" value="Thioredoxin_CS"/>
</dbReference>
<evidence type="ECO:0000259" key="7">
    <source>
        <dbReference type="PROSITE" id="PS51352"/>
    </source>
</evidence>
<feature type="region of interest" description="Disordered" evidence="6">
    <location>
        <begin position="23"/>
        <end position="71"/>
    </location>
</feature>
<dbReference type="PANTHER" id="PTHR13887">
    <property type="entry name" value="GLUTATHIONE S-TRANSFERASE KAPPA"/>
    <property type="match status" value="1"/>
</dbReference>
<dbReference type="PROSITE" id="PS00194">
    <property type="entry name" value="THIOREDOXIN_1"/>
    <property type="match status" value="1"/>
</dbReference>
<proteinExistence type="inferred from homology"/>
<organism evidence="8">
    <name type="scientific">marine metagenome</name>
    <dbReference type="NCBI Taxonomy" id="408172"/>
    <lineage>
        <taxon>unclassified sequences</taxon>
        <taxon>metagenomes</taxon>
        <taxon>ecological metagenomes</taxon>
    </lineage>
</organism>
<dbReference type="InterPro" id="IPR013766">
    <property type="entry name" value="Thioredoxin_domain"/>
</dbReference>
<feature type="compositionally biased region" description="Polar residues" evidence="6">
    <location>
        <begin position="23"/>
        <end position="37"/>
    </location>
</feature>
<accession>A0A381PMY0</accession>
<keyword evidence="5" id="KW-0676">Redox-active center</keyword>
<feature type="domain" description="Thioredoxin" evidence="7">
    <location>
        <begin position="16"/>
        <end position="259"/>
    </location>
</feature>
<name>A0A381PMY0_9ZZZZ</name>
<dbReference type="SUPFAM" id="SSF52833">
    <property type="entry name" value="Thioredoxin-like"/>
    <property type="match status" value="1"/>
</dbReference>
<feature type="compositionally biased region" description="Polar residues" evidence="6">
    <location>
        <begin position="47"/>
        <end position="65"/>
    </location>
</feature>
<keyword evidence="2" id="KW-0732">Signal</keyword>
<dbReference type="PANTHER" id="PTHR13887:SF14">
    <property type="entry name" value="DISULFIDE BOND FORMATION PROTEIN D"/>
    <property type="match status" value="1"/>
</dbReference>
<keyword evidence="3" id="KW-0560">Oxidoreductase</keyword>
<gene>
    <name evidence="8" type="ORF">METZ01_LOCUS21225</name>
</gene>
<evidence type="ECO:0000256" key="4">
    <source>
        <dbReference type="ARBA" id="ARBA00023157"/>
    </source>
</evidence>
<keyword evidence="4" id="KW-1015">Disulfide bond</keyword>
<evidence type="ECO:0000256" key="2">
    <source>
        <dbReference type="ARBA" id="ARBA00022729"/>
    </source>
</evidence>
<dbReference type="EMBL" id="UINC01001038">
    <property type="protein sequence ID" value="SUZ68371.1"/>
    <property type="molecule type" value="Genomic_DNA"/>
</dbReference>
<evidence type="ECO:0000256" key="1">
    <source>
        <dbReference type="ARBA" id="ARBA00005791"/>
    </source>
</evidence>
<evidence type="ECO:0000256" key="5">
    <source>
        <dbReference type="ARBA" id="ARBA00023284"/>
    </source>
</evidence>
<evidence type="ECO:0000256" key="6">
    <source>
        <dbReference type="SAM" id="MobiDB-lite"/>
    </source>
</evidence>
<evidence type="ECO:0000256" key="3">
    <source>
        <dbReference type="ARBA" id="ARBA00023002"/>
    </source>
</evidence>
<protein>
    <recommendedName>
        <fullName evidence="7">Thioredoxin domain-containing protein</fullName>
    </recommendedName>
</protein>
<dbReference type="AlphaFoldDB" id="A0A381PMY0"/>
<dbReference type="Pfam" id="PF13462">
    <property type="entry name" value="Thioredoxin_4"/>
    <property type="match status" value="1"/>
</dbReference>
<dbReference type="Gene3D" id="3.40.30.10">
    <property type="entry name" value="Glutaredoxin"/>
    <property type="match status" value="1"/>
</dbReference>
<comment type="similarity">
    <text evidence="1">Belongs to the thioredoxin family. DsbA subfamily.</text>
</comment>
<dbReference type="PROSITE" id="PS51352">
    <property type="entry name" value="THIOREDOXIN_2"/>
    <property type="match status" value="1"/>
</dbReference>
<dbReference type="InterPro" id="IPR036249">
    <property type="entry name" value="Thioredoxin-like_sf"/>
</dbReference>
<dbReference type="InterPro" id="IPR012336">
    <property type="entry name" value="Thioredoxin-like_fold"/>
</dbReference>